<dbReference type="EMBL" id="KQ474087">
    <property type="protein sequence ID" value="KPV72344.1"/>
    <property type="molecule type" value="Genomic_DNA"/>
</dbReference>
<keyword evidence="1 3" id="KW-0853">WD repeat</keyword>
<dbReference type="GeneID" id="28975652"/>
<dbReference type="PROSITE" id="PS50082">
    <property type="entry name" value="WD_REPEATS_2"/>
    <property type="match status" value="1"/>
</dbReference>
<keyword evidence="6" id="KW-1185">Reference proteome</keyword>
<accession>A0A0P9EYQ3</accession>
<dbReference type="SUPFAM" id="SSF50978">
    <property type="entry name" value="WD40 repeat-like"/>
    <property type="match status" value="1"/>
</dbReference>
<dbReference type="STRING" id="578459.A0A0P9EYQ3"/>
<dbReference type="InterPro" id="IPR015943">
    <property type="entry name" value="WD40/YVTN_repeat-like_dom_sf"/>
</dbReference>
<evidence type="ECO:0000313" key="6">
    <source>
        <dbReference type="Proteomes" id="UP000053890"/>
    </source>
</evidence>
<feature type="compositionally biased region" description="Acidic residues" evidence="4">
    <location>
        <begin position="85"/>
        <end position="94"/>
    </location>
</feature>
<dbReference type="OrthoDB" id="1284551at2759"/>
<feature type="region of interest" description="Disordered" evidence="4">
    <location>
        <begin position="294"/>
        <end position="314"/>
    </location>
</feature>
<reference evidence="5 6" key="1">
    <citation type="journal article" date="2015" name="Front. Microbiol.">
        <title>Genome sequence of the plant growth promoting endophytic yeast Rhodotorula graminis WP1.</title>
        <authorList>
            <person name="Firrincieli A."/>
            <person name="Otillar R."/>
            <person name="Salamov A."/>
            <person name="Schmutz J."/>
            <person name="Khan Z."/>
            <person name="Redman R.S."/>
            <person name="Fleck N.D."/>
            <person name="Lindquist E."/>
            <person name="Grigoriev I.V."/>
            <person name="Doty S.L."/>
        </authorList>
    </citation>
    <scope>NUCLEOTIDE SEQUENCE [LARGE SCALE GENOMIC DNA]</scope>
    <source>
        <strain evidence="5 6">WP1</strain>
    </source>
</reference>
<dbReference type="Proteomes" id="UP000053890">
    <property type="component" value="Unassembled WGS sequence"/>
</dbReference>
<dbReference type="Gene3D" id="2.130.10.10">
    <property type="entry name" value="YVTN repeat-like/Quinoprotein amine dehydrogenase"/>
    <property type="match status" value="1"/>
</dbReference>
<dbReference type="InterPro" id="IPR045159">
    <property type="entry name" value="DCAF7-like"/>
</dbReference>
<gene>
    <name evidence="5" type="ORF">RHOBADRAFT_48913</name>
</gene>
<proteinExistence type="predicted"/>
<protein>
    <submittedName>
        <fullName evidence="5">Uncharacterized protein</fullName>
    </submittedName>
</protein>
<feature type="region of interest" description="Disordered" evidence="4">
    <location>
        <begin position="38"/>
        <end position="110"/>
    </location>
</feature>
<feature type="compositionally biased region" description="Low complexity" evidence="4">
    <location>
        <begin position="44"/>
        <end position="54"/>
    </location>
</feature>
<evidence type="ECO:0000256" key="2">
    <source>
        <dbReference type="ARBA" id="ARBA00022737"/>
    </source>
</evidence>
<feature type="repeat" description="WD" evidence="3">
    <location>
        <begin position="246"/>
        <end position="288"/>
    </location>
</feature>
<evidence type="ECO:0000313" key="5">
    <source>
        <dbReference type="EMBL" id="KPV72344.1"/>
    </source>
</evidence>
<dbReference type="PROSITE" id="PS50294">
    <property type="entry name" value="WD_REPEATS_REGION"/>
    <property type="match status" value="1"/>
</dbReference>
<name>A0A0P9EYQ3_RHOGW</name>
<organism evidence="5 6">
    <name type="scientific">Rhodotorula graminis (strain WP1)</name>
    <dbReference type="NCBI Taxonomy" id="578459"/>
    <lineage>
        <taxon>Eukaryota</taxon>
        <taxon>Fungi</taxon>
        <taxon>Dikarya</taxon>
        <taxon>Basidiomycota</taxon>
        <taxon>Pucciniomycotina</taxon>
        <taxon>Microbotryomycetes</taxon>
        <taxon>Sporidiobolales</taxon>
        <taxon>Sporidiobolaceae</taxon>
        <taxon>Rhodotorula</taxon>
    </lineage>
</organism>
<dbReference type="OMA" id="TECLRLW"/>
<evidence type="ECO:0000256" key="1">
    <source>
        <dbReference type="ARBA" id="ARBA00022574"/>
    </source>
</evidence>
<dbReference type="InterPro" id="IPR001680">
    <property type="entry name" value="WD40_rpt"/>
</dbReference>
<evidence type="ECO:0000256" key="3">
    <source>
        <dbReference type="PROSITE-ProRule" id="PRU00221"/>
    </source>
</evidence>
<dbReference type="Pfam" id="PF00400">
    <property type="entry name" value="WD40"/>
    <property type="match status" value="1"/>
</dbReference>
<dbReference type="PANTHER" id="PTHR19919">
    <property type="entry name" value="WD REPEAT CONTAINING PROTEIN"/>
    <property type="match status" value="1"/>
</dbReference>
<dbReference type="AlphaFoldDB" id="A0A0P9EYQ3"/>
<dbReference type="SMART" id="SM00320">
    <property type="entry name" value="WD40"/>
    <property type="match status" value="4"/>
</dbReference>
<evidence type="ECO:0000256" key="4">
    <source>
        <dbReference type="SAM" id="MobiDB-lite"/>
    </source>
</evidence>
<dbReference type="InterPro" id="IPR036322">
    <property type="entry name" value="WD40_repeat_dom_sf"/>
</dbReference>
<sequence length="469" mass="47996">MAPTILDYHSDCQTFALSISPLSTSSASSLKLAVGSYSEARAPSSTSTSSSSSTAANGGINGAPPQHQQGGNNFTVAAPSPAVADLDDASDSESETAYRSRSTRQRVPAGGSALSPIARAALLYPPSAVRFAPARLSSSLASAQGDGTEREVLATSTECLRLWDLVGEQDDGSAARQGGGFVGQGQAHSRSKLVSRATLQNAKADFSAPLTGFSWSELEPTKIVTSSIDTTCTVWDISTGVPVTQLIAHDREVYDVAWSPASRDIFASVGADGSVRMFDLRSLEHSTILYEAGPASQSAGGGASATSPPPSTTPAPLLRLAFSPTSPTYVAVVHADSADVQILDTRNPGAPAFEVRGHRAAVNGLAWGGGVGAGQGGETSGPGWLATVGDDANLLLWDLSHAQPPQPPSRSVPQQPKVFSSPTLAYTAPSEVNAVAWGGGGDWLALGCGKTARLCARADAGSEQCEGSS</sequence>
<keyword evidence="2" id="KW-0677">Repeat</keyword>
<dbReference type="RefSeq" id="XP_018268393.1">
    <property type="nucleotide sequence ID" value="XM_018415204.1"/>
</dbReference>
<feature type="compositionally biased region" description="Polar residues" evidence="4">
    <location>
        <begin position="66"/>
        <end position="75"/>
    </location>
</feature>